<name>A0A2R5F1H6_9BACL</name>
<dbReference type="InterPro" id="IPR035903">
    <property type="entry name" value="HesB-like_dom_sf"/>
</dbReference>
<dbReference type="EMBL" id="BDQX01000458">
    <property type="protein sequence ID" value="GBG11919.1"/>
    <property type="molecule type" value="Genomic_DNA"/>
</dbReference>
<dbReference type="AlphaFoldDB" id="A0A2R5F1H6"/>
<evidence type="ECO:0000313" key="3">
    <source>
        <dbReference type="Proteomes" id="UP000245202"/>
    </source>
</evidence>
<protein>
    <recommendedName>
        <fullName evidence="1">Core domain-containing protein</fullName>
    </recommendedName>
</protein>
<dbReference type="SUPFAM" id="SSF89360">
    <property type="entry name" value="HesB-like domain"/>
    <property type="match status" value="1"/>
</dbReference>
<dbReference type="InterPro" id="IPR000361">
    <property type="entry name" value="ATAP_core_dom"/>
</dbReference>
<evidence type="ECO:0000313" key="2">
    <source>
        <dbReference type="EMBL" id="GBG11919.1"/>
    </source>
</evidence>
<comment type="caution">
    <text evidence="2">The sequence shown here is derived from an EMBL/GenBank/DDBJ whole genome shotgun (WGS) entry which is preliminary data.</text>
</comment>
<dbReference type="Proteomes" id="UP000245202">
    <property type="component" value="Unassembled WGS sequence"/>
</dbReference>
<proteinExistence type="predicted"/>
<feature type="domain" description="Core" evidence="1">
    <location>
        <begin position="1"/>
        <end position="103"/>
    </location>
</feature>
<dbReference type="Pfam" id="PF01521">
    <property type="entry name" value="Fe-S_biosyn"/>
    <property type="match status" value="1"/>
</dbReference>
<gene>
    <name evidence="2" type="ORF">PAT3040_06776</name>
</gene>
<dbReference type="RefSeq" id="WP_108996109.1">
    <property type="nucleotide sequence ID" value="NZ_BDQX01000458.1"/>
</dbReference>
<keyword evidence="3" id="KW-1185">Reference proteome</keyword>
<reference evidence="2 3" key="1">
    <citation type="submission" date="2017-08" db="EMBL/GenBank/DDBJ databases">
        <title>Substantial Increase in Enzyme Production by Combined Drug-Resistance Mutations in Paenibacillus agaridevorans.</title>
        <authorList>
            <person name="Tanaka Y."/>
            <person name="Funane K."/>
            <person name="Hosaka T."/>
            <person name="Shiwa Y."/>
            <person name="Fujita N."/>
            <person name="Miyazaki T."/>
            <person name="Yoshikawa H."/>
            <person name="Murakami K."/>
            <person name="Kasahara K."/>
            <person name="Inaoka T."/>
            <person name="Hiraga Y."/>
            <person name="Ochi K."/>
        </authorList>
    </citation>
    <scope>NUCLEOTIDE SEQUENCE [LARGE SCALE GENOMIC DNA]</scope>
    <source>
        <strain evidence="2 3">T-3040</strain>
    </source>
</reference>
<evidence type="ECO:0000259" key="1">
    <source>
        <dbReference type="Pfam" id="PF01521"/>
    </source>
</evidence>
<sequence>MFITFSASAAKKLEPYLADGSAKLKLLHDTDRGCGMSGVPTLRLIGEPTGNDRQASGDPFAFYYEPWQELFYEDNLRVDYNETEGSFSLRGDSQIYTSHLRFIDRVM</sequence>
<accession>A0A2R5F1H6</accession>
<organism evidence="2 3">
    <name type="scientific">Paenibacillus agaridevorans</name>
    <dbReference type="NCBI Taxonomy" id="171404"/>
    <lineage>
        <taxon>Bacteria</taxon>
        <taxon>Bacillati</taxon>
        <taxon>Bacillota</taxon>
        <taxon>Bacilli</taxon>
        <taxon>Bacillales</taxon>
        <taxon>Paenibacillaceae</taxon>
        <taxon>Paenibacillus</taxon>
    </lineage>
</organism>
<dbReference type="Gene3D" id="2.60.300.12">
    <property type="entry name" value="HesB-like domain"/>
    <property type="match status" value="1"/>
</dbReference>